<reference evidence="1" key="1">
    <citation type="journal article" date="2023" name="G3 (Bethesda)">
        <title>A reference genome for the long-term kleptoplast-retaining sea slug Elysia crispata morphotype clarki.</title>
        <authorList>
            <person name="Eastman K.E."/>
            <person name="Pendleton A.L."/>
            <person name="Shaikh M.A."/>
            <person name="Suttiyut T."/>
            <person name="Ogas R."/>
            <person name="Tomko P."/>
            <person name="Gavelis G."/>
            <person name="Widhalm J.R."/>
            <person name="Wisecaver J.H."/>
        </authorList>
    </citation>
    <scope>NUCLEOTIDE SEQUENCE</scope>
    <source>
        <strain evidence="1">ECLA1</strain>
    </source>
</reference>
<gene>
    <name evidence="1" type="ORF">RRG08_046863</name>
</gene>
<dbReference type="Proteomes" id="UP001283361">
    <property type="component" value="Unassembled WGS sequence"/>
</dbReference>
<protein>
    <submittedName>
        <fullName evidence="1">Uncharacterized protein</fullName>
    </submittedName>
</protein>
<dbReference type="AlphaFoldDB" id="A0AAE0ZI56"/>
<evidence type="ECO:0000313" key="2">
    <source>
        <dbReference type="Proteomes" id="UP001283361"/>
    </source>
</evidence>
<evidence type="ECO:0000313" key="1">
    <source>
        <dbReference type="EMBL" id="KAK3769758.1"/>
    </source>
</evidence>
<dbReference type="EMBL" id="JAWDGP010003890">
    <property type="protein sequence ID" value="KAK3769758.1"/>
    <property type="molecule type" value="Genomic_DNA"/>
</dbReference>
<accession>A0AAE0ZI56</accession>
<proteinExistence type="predicted"/>
<organism evidence="1 2">
    <name type="scientific">Elysia crispata</name>
    <name type="common">lettuce slug</name>
    <dbReference type="NCBI Taxonomy" id="231223"/>
    <lineage>
        <taxon>Eukaryota</taxon>
        <taxon>Metazoa</taxon>
        <taxon>Spiralia</taxon>
        <taxon>Lophotrochozoa</taxon>
        <taxon>Mollusca</taxon>
        <taxon>Gastropoda</taxon>
        <taxon>Heterobranchia</taxon>
        <taxon>Euthyneura</taxon>
        <taxon>Panpulmonata</taxon>
        <taxon>Sacoglossa</taxon>
        <taxon>Placobranchoidea</taxon>
        <taxon>Plakobranchidae</taxon>
        <taxon>Elysia</taxon>
    </lineage>
</organism>
<name>A0AAE0ZI56_9GAST</name>
<sequence>MNEISCAPVPRLWRRQQVLYALCRTQHLQRVRGPAEHTSMETVRAMRGNWSTRLGREWEDGGESKEDRLGSINCHQHVSDHSVPLMTYEEKTSMLGAQLKIRKRKRALKY</sequence>
<keyword evidence="2" id="KW-1185">Reference proteome</keyword>
<comment type="caution">
    <text evidence="1">The sequence shown here is derived from an EMBL/GenBank/DDBJ whole genome shotgun (WGS) entry which is preliminary data.</text>
</comment>